<gene>
    <name evidence="2" type="ORF">QBC40DRAFT_349359</name>
</gene>
<dbReference type="Proteomes" id="UP001303160">
    <property type="component" value="Unassembled WGS sequence"/>
</dbReference>
<dbReference type="AlphaFoldDB" id="A0AAN7AUA9"/>
<evidence type="ECO:0000256" key="1">
    <source>
        <dbReference type="SAM" id="MobiDB-lite"/>
    </source>
</evidence>
<evidence type="ECO:0000313" key="3">
    <source>
        <dbReference type="Proteomes" id="UP001303160"/>
    </source>
</evidence>
<name>A0AAN7AUA9_9PEZI</name>
<organism evidence="2 3">
    <name type="scientific">Triangularia verruculosa</name>
    <dbReference type="NCBI Taxonomy" id="2587418"/>
    <lineage>
        <taxon>Eukaryota</taxon>
        <taxon>Fungi</taxon>
        <taxon>Dikarya</taxon>
        <taxon>Ascomycota</taxon>
        <taxon>Pezizomycotina</taxon>
        <taxon>Sordariomycetes</taxon>
        <taxon>Sordariomycetidae</taxon>
        <taxon>Sordariales</taxon>
        <taxon>Podosporaceae</taxon>
        <taxon>Triangularia</taxon>
    </lineage>
</organism>
<reference evidence="2" key="2">
    <citation type="submission" date="2023-05" db="EMBL/GenBank/DDBJ databases">
        <authorList>
            <consortium name="Lawrence Berkeley National Laboratory"/>
            <person name="Steindorff A."/>
            <person name="Hensen N."/>
            <person name="Bonometti L."/>
            <person name="Westerberg I."/>
            <person name="Brannstrom I.O."/>
            <person name="Guillou S."/>
            <person name="Cros-Aarteil S."/>
            <person name="Calhoun S."/>
            <person name="Haridas S."/>
            <person name="Kuo A."/>
            <person name="Mondo S."/>
            <person name="Pangilinan J."/>
            <person name="Riley R."/>
            <person name="Labutti K."/>
            <person name="Andreopoulos B."/>
            <person name="Lipzen A."/>
            <person name="Chen C."/>
            <person name="Yanf M."/>
            <person name="Daum C."/>
            <person name="Ng V."/>
            <person name="Clum A."/>
            <person name="Ohm R."/>
            <person name="Martin F."/>
            <person name="Silar P."/>
            <person name="Natvig D."/>
            <person name="Lalanne C."/>
            <person name="Gautier V."/>
            <person name="Ament-Velasquez S.L."/>
            <person name="Kruys A."/>
            <person name="Hutchinson M.I."/>
            <person name="Powell A.J."/>
            <person name="Barry K."/>
            <person name="Miller A.N."/>
            <person name="Grigoriev I.V."/>
            <person name="Debuchy R."/>
            <person name="Gladieux P."/>
            <person name="Thoren M.H."/>
            <person name="Johannesson H."/>
        </authorList>
    </citation>
    <scope>NUCLEOTIDE SEQUENCE</scope>
    <source>
        <strain evidence="2">CBS 315.58</strain>
    </source>
</reference>
<feature type="compositionally biased region" description="Polar residues" evidence="1">
    <location>
        <begin position="81"/>
        <end position="105"/>
    </location>
</feature>
<feature type="region of interest" description="Disordered" evidence="1">
    <location>
        <begin position="25"/>
        <end position="49"/>
    </location>
</feature>
<evidence type="ECO:0000313" key="2">
    <source>
        <dbReference type="EMBL" id="KAK4199628.1"/>
    </source>
</evidence>
<keyword evidence="3" id="KW-1185">Reference proteome</keyword>
<sequence>MFIVSEGTTSTQACLRPKGISKSALAEESPWTQAQSPSAHRRARGFKVGDRHQRYPRKLHPVVMPLVVLQESLRTFCGSHTGRSSQRADSRTGSPSDGNSSIQRQYAKQKALVLDTPPPPKICSAVPVGPQIMAAEMSKTFVSTLCAASLDMRDQSSGAGEATEVQSVSARSLTQDMRIRNGSWKGSGTRVTSITMCTPIKRMTTEWCFERAADMAVTTNGIRSPQESGRSASFRHKIPESLLVSSFARPGSGARLQNVQASVTGQGARIVRRGLCRKHEPSKMGVGSGRNEEDAVPFGLAQGGNSRHRNVCTACRSLGCHPTLLKGFVGSLRGIQVVSKGRDPE</sequence>
<feature type="region of interest" description="Disordered" evidence="1">
    <location>
        <begin position="78"/>
        <end position="105"/>
    </location>
</feature>
<reference evidence="2" key="1">
    <citation type="journal article" date="2023" name="Mol. Phylogenet. Evol.">
        <title>Genome-scale phylogeny and comparative genomics of the fungal order Sordariales.</title>
        <authorList>
            <person name="Hensen N."/>
            <person name="Bonometti L."/>
            <person name="Westerberg I."/>
            <person name="Brannstrom I.O."/>
            <person name="Guillou S."/>
            <person name="Cros-Aarteil S."/>
            <person name="Calhoun S."/>
            <person name="Haridas S."/>
            <person name="Kuo A."/>
            <person name="Mondo S."/>
            <person name="Pangilinan J."/>
            <person name="Riley R."/>
            <person name="LaButti K."/>
            <person name="Andreopoulos B."/>
            <person name="Lipzen A."/>
            <person name="Chen C."/>
            <person name="Yan M."/>
            <person name="Daum C."/>
            <person name="Ng V."/>
            <person name="Clum A."/>
            <person name="Steindorff A."/>
            <person name="Ohm R.A."/>
            <person name="Martin F."/>
            <person name="Silar P."/>
            <person name="Natvig D.O."/>
            <person name="Lalanne C."/>
            <person name="Gautier V."/>
            <person name="Ament-Velasquez S.L."/>
            <person name="Kruys A."/>
            <person name="Hutchinson M.I."/>
            <person name="Powell A.J."/>
            <person name="Barry K."/>
            <person name="Miller A.N."/>
            <person name="Grigoriev I.V."/>
            <person name="Debuchy R."/>
            <person name="Gladieux P."/>
            <person name="Hiltunen Thoren M."/>
            <person name="Johannesson H."/>
        </authorList>
    </citation>
    <scope>NUCLEOTIDE SEQUENCE</scope>
    <source>
        <strain evidence="2">CBS 315.58</strain>
    </source>
</reference>
<dbReference type="EMBL" id="MU863930">
    <property type="protein sequence ID" value="KAK4199628.1"/>
    <property type="molecule type" value="Genomic_DNA"/>
</dbReference>
<protein>
    <submittedName>
        <fullName evidence="2">Uncharacterized protein</fullName>
    </submittedName>
</protein>
<comment type="caution">
    <text evidence="2">The sequence shown here is derived from an EMBL/GenBank/DDBJ whole genome shotgun (WGS) entry which is preliminary data.</text>
</comment>
<proteinExistence type="predicted"/>
<accession>A0AAN7AUA9</accession>